<evidence type="ECO:0000259" key="1">
    <source>
        <dbReference type="Pfam" id="PF18863"/>
    </source>
</evidence>
<name>A0A849VZQ6_9HYPH</name>
<dbReference type="RefSeq" id="WP_174208494.1">
    <property type="nucleotide sequence ID" value="NZ_JABUMX010000008.1"/>
</dbReference>
<proteinExistence type="predicted"/>
<protein>
    <recommendedName>
        <fullName evidence="1">HEPN AbiJ-N-terminal domain-containing protein</fullName>
    </recommendedName>
</protein>
<dbReference type="InterPro" id="IPR049503">
    <property type="entry name" value="AbiJ_NTD4"/>
</dbReference>
<keyword evidence="3" id="KW-1185">Reference proteome</keyword>
<dbReference type="EMBL" id="JABUMX010000008">
    <property type="protein sequence ID" value="NTS33887.1"/>
    <property type="molecule type" value="Genomic_DNA"/>
</dbReference>
<comment type="caution">
    <text evidence="2">The sequence shown here is derived from an EMBL/GenBank/DDBJ whole genome shotgun (WGS) entry which is preliminary data.</text>
</comment>
<feature type="domain" description="HEPN AbiJ-N-terminal" evidence="1">
    <location>
        <begin position="13"/>
        <end position="160"/>
    </location>
</feature>
<evidence type="ECO:0000313" key="2">
    <source>
        <dbReference type="EMBL" id="NTS33887.1"/>
    </source>
</evidence>
<dbReference type="AlphaFoldDB" id="A0A849VZQ6"/>
<organism evidence="2 3">
    <name type="scientific">Phyllobacterium pellucidum</name>
    <dbReference type="NCBI Taxonomy" id="2740464"/>
    <lineage>
        <taxon>Bacteria</taxon>
        <taxon>Pseudomonadati</taxon>
        <taxon>Pseudomonadota</taxon>
        <taxon>Alphaproteobacteria</taxon>
        <taxon>Hyphomicrobiales</taxon>
        <taxon>Phyllobacteriaceae</taxon>
        <taxon>Phyllobacterium</taxon>
    </lineage>
</organism>
<reference evidence="2 3" key="1">
    <citation type="submission" date="2020-05" db="EMBL/GenBank/DDBJ databases">
        <authorList>
            <person name="Kim M.K."/>
        </authorList>
    </citation>
    <scope>NUCLEOTIDE SEQUENCE [LARGE SCALE GENOMIC DNA]</scope>
    <source>
        <strain evidence="2 3">BT25</strain>
    </source>
</reference>
<evidence type="ECO:0000313" key="3">
    <source>
        <dbReference type="Proteomes" id="UP000550508"/>
    </source>
</evidence>
<sequence>MTVENIDRSKMTFEQAEGVHPLPRQLKLREVSPQLRAVLWDFVYSLLSGSSRDGNIVGRWAYILRDMHVQRFHRMADEFRPNAQRVFPDVKQVFAGGSYLEIFGFLEWALRHPHCPHDFAYQLDKRLRQCQAAYCVVNQDTISPISSEEERATIERAFANLASTEFNGARQHLKLAAQQATAGEWSACIRESINAVESTVRCIDPKAQDLRPALATLERQGTVHGSLKEGFLKLYGYASDEKGLRHSLAFDGVAKVDETDGLFMLGACASFVSYLINKGRAAGLIKE</sequence>
<dbReference type="Proteomes" id="UP000550508">
    <property type="component" value="Unassembled WGS sequence"/>
</dbReference>
<gene>
    <name evidence="2" type="ORF">HQ945_21745</name>
</gene>
<accession>A0A849VZQ6</accession>
<dbReference type="Pfam" id="PF18863">
    <property type="entry name" value="AbiJ_NTD4"/>
    <property type="match status" value="1"/>
</dbReference>